<dbReference type="Proteomes" id="UP000549971">
    <property type="component" value="Unassembled WGS sequence"/>
</dbReference>
<dbReference type="AlphaFoldDB" id="A0A7W9J5P9"/>
<proteinExistence type="predicted"/>
<dbReference type="SUPFAM" id="SSF51197">
    <property type="entry name" value="Clavaminate synthase-like"/>
    <property type="match status" value="1"/>
</dbReference>
<gene>
    <name evidence="1" type="ORF">HDA39_002841</name>
</gene>
<evidence type="ECO:0000313" key="1">
    <source>
        <dbReference type="EMBL" id="MBB5836107.1"/>
    </source>
</evidence>
<comment type="caution">
    <text evidence="1">The sequence shown here is derived from an EMBL/GenBank/DDBJ whole genome shotgun (WGS) entry which is preliminary data.</text>
</comment>
<protein>
    <submittedName>
        <fullName evidence="1">Ribosomal protein L16 Arg81 hydroxylase</fullName>
    </submittedName>
</protein>
<accession>A0A7W9J5P9</accession>
<keyword evidence="2" id="KW-1185">Reference proteome</keyword>
<dbReference type="EMBL" id="JACHMY010000001">
    <property type="protein sequence ID" value="MBB5836107.1"/>
    <property type="molecule type" value="Genomic_DNA"/>
</dbReference>
<dbReference type="RefSeq" id="WP_184795662.1">
    <property type="nucleotide sequence ID" value="NZ_JACHMY010000001.1"/>
</dbReference>
<dbReference type="GO" id="GO:0005840">
    <property type="term" value="C:ribosome"/>
    <property type="evidence" value="ECO:0007669"/>
    <property type="project" value="UniProtKB-KW"/>
</dbReference>
<sequence length="319" mass="36153">MTELVTVDRLDWAEFAEHYWDKRPVLVRGVRPMPFVAEEVFAAAVRAQEYDGQPTAQFTVERTQQGERQELLPAAADGSFDQYEQRLAERLGERGYALIVSGFHAFDRALWSREKEFFGGLWAQVGLPLTGAITTMFHGNYDHSPVGVHKDRFATFMFGLRERKRMRFWAERPWDEPVSSVVDYARFVPSSFAVEVEPGDLLYWPSSYYHVGENCGRRPATSVNIGVPRDEHKVEYELEDLLADLDPRTLVNSGARLELLAGEIAAPARVEAPGQVLTAQLPEALEEALRNCREQSLGERVKDVSHRRWAAGGFEPVPD</sequence>
<keyword evidence="1" id="KW-0689">Ribosomal protein</keyword>
<evidence type="ECO:0000313" key="2">
    <source>
        <dbReference type="Proteomes" id="UP000549971"/>
    </source>
</evidence>
<reference evidence="1 2" key="1">
    <citation type="submission" date="2020-08" db="EMBL/GenBank/DDBJ databases">
        <title>Sequencing the genomes of 1000 actinobacteria strains.</title>
        <authorList>
            <person name="Klenk H.-P."/>
        </authorList>
    </citation>
    <scope>NUCLEOTIDE SEQUENCE [LARGE SCALE GENOMIC DNA]</scope>
    <source>
        <strain evidence="1 2">DSM 28967</strain>
    </source>
</reference>
<dbReference type="Gene3D" id="2.60.120.650">
    <property type="entry name" value="Cupin"/>
    <property type="match status" value="1"/>
</dbReference>
<organism evidence="1 2">
    <name type="scientific">Kribbella italica</name>
    <dbReference type="NCBI Taxonomy" id="1540520"/>
    <lineage>
        <taxon>Bacteria</taxon>
        <taxon>Bacillati</taxon>
        <taxon>Actinomycetota</taxon>
        <taxon>Actinomycetes</taxon>
        <taxon>Propionibacteriales</taxon>
        <taxon>Kribbellaceae</taxon>
        <taxon>Kribbella</taxon>
    </lineage>
</organism>
<keyword evidence="1" id="KW-0687">Ribonucleoprotein</keyword>
<name>A0A7W9J5P9_9ACTN</name>